<dbReference type="EMBL" id="GBRH01259783">
    <property type="protein sequence ID" value="JAD38112.1"/>
    <property type="molecule type" value="Transcribed_RNA"/>
</dbReference>
<organism evidence="2">
    <name type="scientific">Arundo donax</name>
    <name type="common">Giant reed</name>
    <name type="synonym">Donax arundinaceus</name>
    <dbReference type="NCBI Taxonomy" id="35708"/>
    <lineage>
        <taxon>Eukaryota</taxon>
        <taxon>Viridiplantae</taxon>
        <taxon>Streptophyta</taxon>
        <taxon>Embryophyta</taxon>
        <taxon>Tracheophyta</taxon>
        <taxon>Spermatophyta</taxon>
        <taxon>Magnoliopsida</taxon>
        <taxon>Liliopsida</taxon>
        <taxon>Poales</taxon>
        <taxon>Poaceae</taxon>
        <taxon>PACMAD clade</taxon>
        <taxon>Arundinoideae</taxon>
        <taxon>Arundineae</taxon>
        <taxon>Arundo</taxon>
    </lineage>
</organism>
<feature type="region of interest" description="Disordered" evidence="1">
    <location>
        <begin position="1"/>
        <end position="29"/>
    </location>
</feature>
<proteinExistence type="predicted"/>
<reference evidence="2" key="2">
    <citation type="journal article" date="2015" name="Data Brief">
        <title>Shoot transcriptome of the giant reed, Arundo donax.</title>
        <authorList>
            <person name="Barrero R.A."/>
            <person name="Guerrero F.D."/>
            <person name="Moolhuijzen P."/>
            <person name="Goolsby J.A."/>
            <person name="Tidwell J."/>
            <person name="Bellgard S.E."/>
            <person name="Bellgard M.I."/>
        </authorList>
    </citation>
    <scope>NUCLEOTIDE SEQUENCE</scope>
    <source>
        <tissue evidence="2">Shoot tissue taken approximately 20 cm above the soil surface</tissue>
    </source>
</reference>
<protein>
    <submittedName>
        <fullName evidence="2">Uncharacterized protein</fullName>
    </submittedName>
</protein>
<accession>A0A0A8ZTI4</accession>
<sequence>MQWPSNKPAKMCNPSAKNGTEYEWGSRMQPDSEAETFLFCIRQTRHNMRSTCNVSGMHHWPMQRVTAMSCMTHKLFLASA</sequence>
<dbReference type="AlphaFoldDB" id="A0A0A8ZTI4"/>
<evidence type="ECO:0000313" key="2">
    <source>
        <dbReference type="EMBL" id="JAD38112.1"/>
    </source>
</evidence>
<reference evidence="2" key="1">
    <citation type="submission" date="2014-09" db="EMBL/GenBank/DDBJ databases">
        <authorList>
            <person name="Magalhaes I.L.F."/>
            <person name="Oliveira U."/>
            <person name="Santos F.R."/>
            <person name="Vidigal T.H.D.A."/>
            <person name="Brescovit A.D."/>
            <person name="Santos A.J."/>
        </authorList>
    </citation>
    <scope>NUCLEOTIDE SEQUENCE</scope>
    <source>
        <tissue evidence="2">Shoot tissue taken approximately 20 cm above the soil surface</tissue>
    </source>
</reference>
<evidence type="ECO:0000256" key="1">
    <source>
        <dbReference type="SAM" id="MobiDB-lite"/>
    </source>
</evidence>
<name>A0A0A8ZTI4_ARUDO</name>